<name>A0ABY5Y399_9BACT</name>
<dbReference type="InterPro" id="IPR041110">
    <property type="entry name" value="PBECR2"/>
</dbReference>
<dbReference type="Pfam" id="PF18810">
    <property type="entry name" value="PBECR2"/>
    <property type="match status" value="1"/>
</dbReference>
<evidence type="ECO:0000313" key="4">
    <source>
        <dbReference type="Proteomes" id="UP001058120"/>
    </source>
</evidence>
<evidence type="ECO:0000259" key="2">
    <source>
        <dbReference type="Pfam" id="PF18810"/>
    </source>
</evidence>
<sequence>MAITVLGEGANPEEAIEYWKSRIPISNKEIAALTKEAKERAFYVAGLAKLDQVNLIHNELLKALENGTTLKTFKENIAEVIKKQGWDKRRIETLFQTNMQTAYQAGRWKGVQRTKKYLPYLEYSSVLDTRTRPAHSVLHGIVFPADHPFWDSHYPPNGFNCRCTAVQLSEYQVKKEGLEVQKELPKSFEYTDPRTGLTQKIVNPQPDPGFANNVGKNWCSEFTPQEVDPKKVKDINVTPKCPKNKSNFSSFHSEGSDCTPPLKNLPKKNRIQITNKDLLPATLKDEEYVLAFLNEFGLKGLEDYLWYKPKFLSSALRIDKQLFIDKATGKYKANKFNRGQYMKVLAQVIKNPYEVWRVPVQLSGKFTESIRLIRVFDLNDMPFGGFSVFNLIHSGRYWSGATIFSPKTIDYLERQRQGILLYREDGKGFLQ</sequence>
<evidence type="ECO:0000259" key="1">
    <source>
        <dbReference type="Pfam" id="PF04233"/>
    </source>
</evidence>
<gene>
    <name evidence="3" type="ORF">JBF11_01230</name>
</gene>
<dbReference type="NCBIfam" id="TIGR01641">
    <property type="entry name" value="phageSPP1_gp7"/>
    <property type="match status" value="1"/>
</dbReference>
<organism evidence="3 4">
    <name type="scientific">Taurinivorans muris</name>
    <dbReference type="NCBI Taxonomy" id="2787751"/>
    <lineage>
        <taxon>Bacteria</taxon>
        <taxon>Pseudomonadati</taxon>
        <taxon>Thermodesulfobacteriota</taxon>
        <taxon>Desulfovibrionia</taxon>
        <taxon>Desulfovibrionales</taxon>
        <taxon>Desulfovibrionaceae</taxon>
        <taxon>Taurinivorans</taxon>
    </lineage>
</organism>
<feature type="domain" description="Phage-Barnase-EndoU-ColicinE5/D-RelE like nuclease 2" evidence="2">
    <location>
        <begin position="291"/>
        <end position="423"/>
    </location>
</feature>
<dbReference type="InterPro" id="IPR006528">
    <property type="entry name" value="Phage_head_morphogenesis_dom"/>
</dbReference>
<feature type="domain" description="Phage head morphogenesis" evidence="1">
    <location>
        <begin position="56"/>
        <end position="165"/>
    </location>
</feature>
<keyword evidence="4" id="KW-1185">Reference proteome</keyword>
<proteinExistence type="predicted"/>
<dbReference type="Pfam" id="PF04233">
    <property type="entry name" value="Phage_Mu_F"/>
    <property type="match status" value="1"/>
</dbReference>
<dbReference type="RefSeq" id="WP_334315571.1">
    <property type="nucleotide sequence ID" value="NZ_CP065938.1"/>
</dbReference>
<dbReference type="EMBL" id="CP065938">
    <property type="protein sequence ID" value="UWX05976.1"/>
    <property type="molecule type" value="Genomic_DNA"/>
</dbReference>
<dbReference type="Proteomes" id="UP001058120">
    <property type="component" value="Chromosome"/>
</dbReference>
<reference evidence="3" key="1">
    <citation type="submission" date="2020-12" db="EMBL/GenBank/DDBJ databases">
        <title>Taurinivorans muris gen. nov., sp. nov., fundamental and realized metabolic niche of a ubiquitous sulfidogenic bacterium in the murine intestine.</title>
        <authorList>
            <person name="Ye H."/>
            <person name="Hanson B.T."/>
            <person name="Loy A."/>
        </authorList>
    </citation>
    <scope>NUCLEOTIDE SEQUENCE</scope>
    <source>
        <strain evidence="3">LT0009</strain>
    </source>
</reference>
<protein>
    <submittedName>
        <fullName evidence="3">Minor capsid protein</fullName>
    </submittedName>
</protein>
<evidence type="ECO:0000313" key="3">
    <source>
        <dbReference type="EMBL" id="UWX05976.1"/>
    </source>
</evidence>
<accession>A0ABY5Y399</accession>